<dbReference type="GO" id="GO:0016787">
    <property type="term" value="F:hydrolase activity"/>
    <property type="evidence" value="ECO:0007669"/>
    <property type="project" value="UniProtKB-KW"/>
</dbReference>
<dbReference type="InterPro" id="IPR017853">
    <property type="entry name" value="GH"/>
</dbReference>
<keyword evidence="2" id="KW-0378">Hydrolase</keyword>
<protein>
    <submittedName>
        <fullName evidence="2">Glycosyl hydrolase catalytic domain-containing protein</fullName>
    </submittedName>
</protein>
<dbReference type="SMART" id="SM00642">
    <property type="entry name" value="Aamy"/>
    <property type="match status" value="1"/>
</dbReference>
<dbReference type="InterPro" id="IPR013780">
    <property type="entry name" value="Glyco_hydro_b"/>
</dbReference>
<evidence type="ECO:0000313" key="3">
    <source>
        <dbReference type="Proteomes" id="UP000663720"/>
    </source>
</evidence>
<gene>
    <name evidence="2" type="ORF">dnl_44000</name>
</gene>
<feature type="domain" description="Glycosyl hydrolase family 13 catalytic" evidence="1">
    <location>
        <begin position="110"/>
        <end position="559"/>
    </location>
</feature>
<proteinExistence type="predicted"/>
<dbReference type="Gene3D" id="3.90.400.10">
    <property type="entry name" value="Oligo-1,6-glucosidase, Domain 2"/>
    <property type="match status" value="1"/>
</dbReference>
<dbReference type="InterPro" id="IPR006047">
    <property type="entry name" value="GH13_cat_dom"/>
</dbReference>
<dbReference type="Proteomes" id="UP000663720">
    <property type="component" value="Chromosome"/>
</dbReference>
<name>A0A975BB27_9BACT</name>
<dbReference type="CDD" id="cd11324">
    <property type="entry name" value="AmyAc_Amylosucrase"/>
    <property type="match status" value="1"/>
</dbReference>
<reference evidence="2" key="1">
    <citation type="journal article" date="2021" name="Microb. Physiol.">
        <title>Proteogenomic Insights into the Physiology of Marine, Sulfate-Reducing, Filamentous Desulfonema limicola and Desulfonema magnum.</title>
        <authorList>
            <person name="Schnaars V."/>
            <person name="Wohlbrand L."/>
            <person name="Scheve S."/>
            <person name="Hinrichs C."/>
            <person name="Reinhardt R."/>
            <person name="Rabus R."/>
        </authorList>
    </citation>
    <scope>NUCLEOTIDE SEQUENCE</scope>
    <source>
        <strain evidence="2">5ac10</strain>
    </source>
</reference>
<dbReference type="KEGG" id="dli:dnl_44000"/>
<sequence length="645" mass="74962">MDLPEWIFVEAAKSLRRLLPKIETAYLIEIQAITDAWQEFKIRLEQKWASLFADLYQLYGWQYDFFFTLEQILTIMAKNWIQRHDDLKKLDAEREASPGWFLSQEMVGEVLYVDLFSDNLSKLEEFIPYFRKLGLTYLHLMPLFAVPYGDNDGGYAVSDYRAVNPDIGTMEDLVRLSRVLRKEGISLVLDFVFNHTSQDHEWAQKARIGDPDFQAFYHTFPDRTLPDQYQEHLRDIFPTVRRGSFSWNNDMQRWVWTTFNSFQWDLNYSNPEVFCAMAEEMLFLANQGVDVLRLDAVVFIWKRLGTNCENQPEAHVIIRAFNAIARIAAPGMLFKSEAIVAPKEVIKYVAPEKCQLSYNPMLMALLWEALATREVKLLVNAMRSYGEVTEGCSWVNYLRCHDDIGWTFDDEDARKIGIDPGAHRKFLNEFYTGKFEGSFARGVPFQYNPETEDLRISGTLASLAGLEQAVEKQDVHLTEMAVRRINLLRSIMLSISGIPLIYLGDEWGQLNDYTYLSDPKKSSDSRWVHRSKRTFLPGDYGDTLESRFFNEMVKLINLRKKLSAFYNGGMDIIDSGNPHIFAYLRHHGKDRVLVVNNFSEFPQKMEPEYLQAKDIFGNWKNLINDASVSLDNGFFLESYAFAWLL</sequence>
<organism evidence="2 3">
    <name type="scientific">Desulfonema limicola</name>
    <dbReference type="NCBI Taxonomy" id="45656"/>
    <lineage>
        <taxon>Bacteria</taxon>
        <taxon>Pseudomonadati</taxon>
        <taxon>Thermodesulfobacteriota</taxon>
        <taxon>Desulfobacteria</taxon>
        <taxon>Desulfobacterales</taxon>
        <taxon>Desulfococcaceae</taxon>
        <taxon>Desulfonema</taxon>
    </lineage>
</organism>
<dbReference type="Gene3D" id="1.10.1740.10">
    <property type="match status" value="1"/>
</dbReference>
<dbReference type="SUPFAM" id="SSF51011">
    <property type="entry name" value="Glycosyl hydrolase domain"/>
    <property type="match status" value="1"/>
</dbReference>
<dbReference type="SUPFAM" id="SSF51445">
    <property type="entry name" value="(Trans)glycosidases"/>
    <property type="match status" value="1"/>
</dbReference>
<dbReference type="InterPro" id="IPR045857">
    <property type="entry name" value="O16G_dom_2"/>
</dbReference>
<dbReference type="EMBL" id="CP061799">
    <property type="protein sequence ID" value="QTA82037.1"/>
    <property type="molecule type" value="Genomic_DNA"/>
</dbReference>
<dbReference type="Pfam" id="PF00128">
    <property type="entry name" value="Alpha-amylase"/>
    <property type="match status" value="1"/>
</dbReference>
<dbReference type="GO" id="GO:0005975">
    <property type="term" value="P:carbohydrate metabolic process"/>
    <property type="evidence" value="ECO:0007669"/>
    <property type="project" value="InterPro"/>
</dbReference>
<dbReference type="RefSeq" id="WP_207688005.1">
    <property type="nucleotide sequence ID" value="NZ_CP061799.1"/>
</dbReference>
<dbReference type="Pfam" id="PF16657">
    <property type="entry name" value="Malt_amylase_C"/>
    <property type="match status" value="1"/>
</dbReference>
<dbReference type="AlphaFoldDB" id="A0A975BB27"/>
<dbReference type="PANTHER" id="PTHR10357">
    <property type="entry name" value="ALPHA-AMYLASE FAMILY MEMBER"/>
    <property type="match status" value="1"/>
</dbReference>
<dbReference type="GO" id="GO:0047669">
    <property type="term" value="F:amylosucrase activity"/>
    <property type="evidence" value="ECO:0007669"/>
    <property type="project" value="InterPro"/>
</dbReference>
<dbReference type="Gene3D" id="2.60.40.1180">
    <property type="entry name" value="Golgi alpha-mannosidase II"/>
    <property type="match status" value="1"/>
</dbReference>
<keyword evidence="3" id="KW-1185">Reference proteome</keyword>
<dbReference type="InterPro" id="IPR044077">
    <property type="entry name" value="Amylosucrase"/>
</dbReference>
<evidence type="ECO:0000313" key="2">
    <source>
        <dbReference type="EMBL" id="QTA82037.1"/>
    </source>
</evidence>
<evidence type="ECO:0000259" key="1">
    <source>
        <dbReference type="SMART" id="SM00642"/>
    </source>
</evidence>
<dbReference type="Gene3D" id="3.20.20.80">
    <property type="entry name" value="Glycosidases"/>
    <property type="match status" value="1"/>
</dbReference>
<accession>A0A975BB27</accession>
<dbReference type="PANTHER" id="PTHR10357:SF213">
    <property type="entry name" value="ALPHA AMYLASE CATALYTIC REGION"/>
    <property type="match status" value="1"/>
</dbReference>
<dbReference type="InterPro" id="IPR032091">
    <property type="entry name" value="Malt_amylase-like_C"/>
</dbReference>